<evidence type="ECO:0000313" key="1">
    <source>
        <dbReference type="EMBL" id="CRL26181.1"/>
    </source>
</evidence>
<organism evidence="1 2">
    <name type="scientific">Penicillium camemberti (strain FM 013)</name>
    <dbReference type="NCBI Taxonomy" id="1429867"/>
    <lineage>
        <taxon>Eukaryota</taxon>
        <taxon>Fungi</taxon>
        <taxon>Dikarya</taxon>
        <taxon>Ascomycota</taxon>
        <taxon>Pezizomycotina</taxon>
        <taxon>Eurotiomycetes</taxon>
        <taxon>Eurotiomycetidae</taxon>
        <taxon>Eurotiales</taxon>
        <taxon>Aspergillaceae</taxon>
        <taxon>Penicillium</taxon>
    </lineage>
</organism>
<evidence type="ECO:0000313" key="2">
    <source>
        <dbReference type="Proteomes" id="UP000053732"/>
    </source>
</evidence>
<accession>A0A0G4PIZ4</accession>
<reference evidence="1 2" key="1">
    <citation type="journal article" date="2014" name="Nat. Commun.">
        <title>Multiple recent horizontal transfers of a large genomic region in cheese making fungi.</title>
        <authorList>
            <person name="Cheeseman K."/>
            <person name="Ropars J."/>
            <person name="Renault P."/>
            <person name="Dupont J."/>
            <person name="Gouzy J."/>
            <person name="Branca A."/>
            <person name="Abraham A.L."/>
            <person name="Ceppi M."/>
            <person name="Conseiller E."/>
            <person name="Debuchy R."/>
            <person name="Malagnac F."/>
            <person name="Goarin A."/>
            <person name="Silar P."/>
            <person name="Lacoste S."/>
            <person name="Sallet E."/>
            <person name="Bensimon A."/>
            <person name="Giraud T."/>
            <person name="Brygoo Y."/>
        </authorList>
    </citation>
    <scope>NUCLEOTIDE SEQUENCE [LARGE SCALE GENOMIC DNA]</scope>
    <source>
        <strain evidence="2">FM 013</strain>
    </source>
</reference>
<gene>
    <name evidence="1" type="ORF">PCAMFM013_S017g000164</name>
</gene>
<keyword evidence="2" id="KW-1185">Reference proteome</keyword>
<proteinExistence type="predicted"/>
<dbReference type="Proteomes" id="UP000053732">
    <property type="component" value="Unassembled WGS sequence"/>
</dbReference>
<protein>
    <submittedName>
        <fullName evidence="1">Str. FM013</fullName>
    </submittedName>
</protein>
<sequence>MIILNIVHAACEKVAGWEAGRGSRSVARRVPIFAPFQALGVLMDFQCMPCYLSPGFHGGDRWLRPGDWGA</sequence>
<dbReference type="EMBL" id="HG793150">
    <property type="protein sequence ID" value="CRL26181.1"/>
    <property type="molecule type" value="Genomic_DNA"/>
</dbReference>
<name>A0A0G4PIZ4_PENC3</name>
<dbReference type="AlphaFoldDB" id="A0A0G4PIZ4"/>